<feature type="chain" id="PRO_5042212905" description="Calcium-activated chloride channel N-terminal domain-containing protein" evidence="1">
    <location>
        <begin position="23"/>
        <end position="89"/>
    </location>
</feature>
<gene>
    <name evidence="3" type="ORF">NP493_1848g00070</name>
</gene>
<dbReference type="AlphaFoldDB" id="A0AAD9N5R6"/>
<dbReference type="EMBL" id="JAODUO010001848">
    <property type="protein sequence ID" value="KAK2157780.1"/>
    <property type="molecule type" value="Genomic_DNA"/>
</dbReference>
<sequence>MARLVSVLGVLALLFFVERSLGERAKITLVNNGYEGMLVAIAESVPISESDEIILRIKLFFTFASKDLFQATYHRVYFRNVTILVPKVS</sequence>
<evidence type="ECO:0000256" key="1">
    <source>
        <dbReference type="SAM" id="SignalP"/>
    </source>
</evidence>
<dbReference type="Pfam" id="PF08434">
    <property type="entry name" value="CLCA"/>
    <property type="match status" value="1"/>
</dbReference>
<reference evidence="3" key="1">
    <citation type="journal article" date="2023" name="Mol. Biol. Evol.">
        <title>Third-Generation Sequencing Reveals the Adaptive Role of the Epigenome in Three Deep-Sea Polychaetes.</title>
        <authorList>
            <person name="Perez M."/>
            <person name="Aroh O."/>
            <person name="Sun Y."/>
            <person name="Lan Y."/>
            <person name="Juniper S.K."/>
            <person name="Young C.R."/>
            <person name="Angers B."/>
            <person name="Qian P.Y."/>
        </authorList>
    </citation>
    <scope>NUCLEOTIDE SEQUENCE</scope>
    <source>
        <strain evidence="3">R07B-5</strain>
    </source>
</reference>
<dbReference type="Proteomes" id="UP001209878">
    <property type="component" value="Unassembled WGS sequence"/>
</dbReference>
<evidence type="ECO:0000313" key="4">
    <source>
        <dbReference type="Proteomes" id="UP001209878"/>
    </source>
</evidence>
<proteinExistence type="predicted"/>
<organism evidence="3 4">
    <name type="scientific">Ridgeia piscesae</name>
    <name type="common">Tubeworm</name>
    <dbReference type="NCBI Taxonomy" id="27915"/>
    <lineage>
        <taxon>Eukaryota</taxon>
        <taxon>Metazoa</taxon>
        <taxon>Spiralia</taxon>
        <taxon>Lophotrochozoa</taxon>
        <taxon>Annelida</taxon>
        <taxon>Polychaeta</taxon>
        <taxon>Sedentaria</taxon>
        <taxon>Canalipalpata</taxon>
        <taxon>Sabellida</taxon>
        <taxon>Siboglinidae</taxon>
        <taxon>Ridgeia</taxon>
    </lineage>
</organism>
<evidence type="ECO:0000313" key="3">
    <source>
        <dbReference type="EMBL" id="KAK2157780.1"/>
    </source>
</evidence>
<evidence type="ECO:0000259" key="2">
    <source>
        <dbReference type="Pfam" id="PF08434"/>
    </source>
</evidence>
<comment type="caution">
    <text evidence="3">The sequence shown here is derived from an EMBL/GenBank/DDBJ whole genome shotgun (WGS) entry which is preliminary data.</text>
</comment>
<dbReference type="InterPro" id="IPR013642">
    <property type="entry name" value="CLCA_N"/>
</dbReference>
<keyword evidence="4" id="KW-1185">Reference proteome</keyword>
<feature type="signal peptide" evidence="1">
    <location>
        <begin position="1"/>
        <end position="22"/>
    </location>
</feature>
<accession>A0AAD9N5R6</accession>
<keyword evidence="1" id="KW-0732">Signal</keyword>
<protein>
    <recommendedName>
        <fullName evidence="2">Calcium-activated chloride channel N-terminal domain-containing protein</fullName>
    </recommendedName>
</protein>
<feature type="domain" description="Calcium-activated chloride channel N-terminal" evidence="2">
    <location>
        <begin position="27"/>
        <end position="87"/>
    </location>
</feature>
<name>A0AAD9N5R6_RIDPI</name>